<dbReference type="Gene3D" id="3.40.50.300">
    <property type="entry name" value="P-loop containing nucleotide triphosphate hydrolases"/>
    <property type="match status" value="1"/>
</dbReference>
<dbReference type="HOGENOM" id="CLU_401071_0_0_3"/>
<evidence type="ECO:0000256" key="3">
    <source>
        <dbReference type="PROSITE-ProRule" id="PRU00221"/>
    </source>
</evidence>
<dbReference type="PROSITE" id="PS50082">
    <property type="entry name" value="WD_REPEATS_2"/>
    <property type="match status" value="2"/>
</dbReference>
<reference evidence="5 6" key="1">
    <citation type="journal article" date="2014" name="Appl. Environ. Microbiol.">
        <title>Elucidation of insertion elements encoded on plasmids and in vitro construction of shuttle vectors from the toxic cyanobacterium Planktothrix.</title>
        <authorList>
            <person name="Christiansen G."/>
            <person name="Goesmann A."/>
            <person name="Kurmayer R."/>
        </authorList>
    </citation>
    <scope>NUCLEOTIDE SEQUENCE [LARGE SCALE GENOMIC DNA]</scope>
    <source>
        <strain evidence="5 6">NIVA-CYA 126/8</strain>
    </source>
</reference>
<keyword evidence="1 3" id="KW-0853">WD repeat</keyword>
<dbReference type="Pfam" id="PF00400">
    <property type="entry name" value="WD40"/>
    <property type="match status" value="2"/>
</dbReference>
<dbReference type="InterPro" id="IPR015943">
    <property type="entry name" value="WD40/YVTN_repeat-like_dom_sf"/>
</dbReference>
<sequence length="686" mass="78982">MKQFSEQNIGKQEQKNVDQFAEEFKIEVGNYKKQKTAIFKNFDKEVNKKPNGCEFLTKGPGKLSQLEKWLQAQYDVWILGNQDETPPKNIKCPYQGLLAFTTKEAPFFFGREEFTQTLVDAVQKRQFVAIIGNSGSGKSSVVYAGLIHQLEKQEQRGWKFIIFRPKKDPFFEMVNALSSLEDKLEDIKQAKKYIKDLKTGDLTLKDVFSFTLERKFPNDRFLIFVDQFEEVYTLCPEDERKNFIDQLLEVINAESETKSPNIVLVITLRADFYGHAIDYQPLLEIFQKCKPENIGPMNPEELQAAIEKPAKEVDLKIQDGLTKIILDAVKSNPGELPLLEFCLKQLWEKQSNGQLTSAAYYEIGGVEKALANHAEEIYQKLHEDKQNRVKHIFTQLVRFGENTEATRRIATREQIGAENWLLVTELANARLVVTGRDEDKKQLTVEVVHEALIRGWERLREWMEEYEEFRKWQDRLCAAKDIWKNSAKDNGALLRGALLVEAEEWLKKRSESINDSKEIEFILASRQYQEQEDIERIKDLLNLSQKELQLKQQLSSLVIAVKAGVKLRNIQEPSEELKRNVIERLQQGSYEISEQNQLEHTRDINGVAFSPDGSMIASVSDDQTVRLWNSDGELLRILEGHTDDVLRVSFSPDSQIIASASGDRTVRSWSIDGKLLQTIEGHTDQV</sequence>
<name>A0A073CRW0_PLAA1</name>
<dbReference type="SUPFAM" id="SSF52540">
    <property type="entry name" value="P-loop containing nucleoside triphosphate hydrolases"/>
    <property type="match status" value="1"/>
</dbReference>
<dbReference type="PROSITE" id="PS50294">
    <property type="entry name" value="WD_REPEATS_REGION"/>
    <property type="match status" value="2"/>
</dbReference>
<evidence type="ECO:0000313" key="6">
    <source>
        <dbReference type="Proteomes" id="UP000027395"/>
    </source>
</evidence>
<evidence type="ECO:0000313" key="5">
    <source>
        <dbReference type="EMBL" id="KEI66750.1"/>
    </source>
</evidence>
<dbReference type="SUPFAM" id="SSF50978">
    <property type="entry name" value="WD40 repeat-like"/>
    <property type="match status" value="1"/>
</dbReference>
<dbReference type="AlphaFoldDB" id="A0A073CRW0"/>
<dbReference type="STRING" id="388467.A19Y_1754"/>
<evidence type="ECO:0000256" key="2">
    <source>
        <dbReference type="ARBA" id="ARBA00022737"/>
    </source>
</evidence>
<dbReference type="Pfam" id="PF20703">
    <property type="entry name" value="nSTAND1"/>
    <property type="match status" value="1"/>
</dbReference>
<dbReference type="InterPro" id="IPR049052">
    <property type="entry name" value="nSTAND1"/>
</dbReference>
<gene>
    <name evidence="5" type="ORF">A19Y_1754</name>
</gene>
<feature type="repeat" description="WD" evidence="3">
    <location>
        <begin position="638"/>
        <end position="672"/>
    </location>
</feature>
<evidence type="ECO:0000256" key="1">
    <source>
        <dbReference type="ARBA" id="ARBA00022574"/>
    </source>
</evidence>
<evidence type="ECO:0000259" key="4">
    <source>
        <dbReference type="Pfam" id="PF20703"/>
    </source>
</evidence>
<dbReference type="Gene3D" id="2.130.10.10">
    <property type="entry name" value="YVTN repeat-like/Quinoprotein amine dehydrogenase"/>
    <property type="match status" value="1"/>
</dbReference>
<dbReference type="EMBL" id="CM002803">
    <property type="protein sequence ID" value="KEI66750.1"/>
    <property type="molecule type" value="Genomic_DNA"/>
</dbReference>
<dbReference type="InterPro" id="IPR001680">
    <property type="entry name" value="WD40_rpt"/>
</dbReference>
<dbReference type="eggNOG" id="COG2319">
    <property type="taxonomic scope" value="Bacteria"/>
</dbReference>
<proteinExistence type="predicted"/>
<dbReference type="InterPro" id="IPR027417">
    <property type="entry name" value="P-loop_NTPase"/>
</dbReference>
<dbReference type="PANTHER" id="PTHR22847:SF637">
    <property type="entry name" value="WD REPEAT DOMAIN 5B"/>
    <property type="match status" value="1"/>
</dbReference>
<keyword evidence="6" id="KW-1185">Reference proteome</keyword>
<dbReference type="Proteomes" id="UP000027395">
    <property type="component" value="Chromosome"/>
</dbReference>
<protein>
    <submittedName>
        <fullName evidence="5">Putative WD40 repeat-containing protein</fullName>
    </submittedName>
</protein>
<feature type="domain" description="Novel STAND NTPase 1" evidence="4">
    <location>
        <begin position="93"/>
        <end position="490"/>
    </location>
</feature>
<dbReference type="PATRIC" id="fig|388467.6.peg.1695"/>
<dbReference type="eggNOG" id="COG1672">
    <property type="taxonomic scope" value="Bacteria"/>
</dbReference>
<dbReference type="SMART" id="SM00320">
    <property type="entry name" value="WD40"/>
    <property type="match status" value="2"/>
</dbReference>
<accession>A0A073CRW0</accession>
<dbReference type="InterPro" id="IPR036322">
    <property type="entry name" value="WD40_repeat_dom_sf"/>
</dbReference>
<keyword evidence="2" id="KW-0677">Repeat</keyword>
<feature type="repeat" description="WD" evidence="3">
    <location>
        <begin position="597"/>
        <end position="629"/>
    </location>
</feature>
<dbReference type="PANTHER" id="PTHR22847">
    <property type="entry name" value="WD40 REPEAT PROTEIN"/>
    <property type="match status" value="1"/>
</dbReference>
<organism evidence="5 6">
    <name type="scientific">Planktothrix agardhii (strain NIVA-CYA 126/8)</name>
    <dbReference type="NCBI Taxonomy" id="388467"/>
    <lineage>
        <taxon>Bacteria</taxon>
        <taxon>Bacillati</taxon>
        <taxon>Cyanobacteriota</taxon>
        <taxon>Cyanophyceae</taxon>
        <taxon>Oscillatoriophycideae</taxon>
        <taxon>Oscillatoriales</taxon>
        <taxon>Microcoleaceae</taxon>
        <taxon>Planktothrix</taxon>
    </lineage>
</organism>